<dbReference type="EMBL" id="CP119947">
    <property type="protein sequence ID" value="WFD00674.1"/>
    <property type="molecule type" value="Genomic_DNA"/>
</dbReference>
<keyword evidence="1" id="KW-0175">Coiled coil</keyword>
<feature type="coiled-coil region" evidence="1">
    <location>
        <begin position="95"/>
        <end position="194"/>
    </location>
</feature>
<reference evidence="3 4" key="1">
    <citation type="submission" date="2023-03" db="EMBL/GenBank/DDBJ databases">
        <title>Mating type loci evolution in Malassezia.</title>
        <authorList>
            <person name="Coelho M.A."/>
        </authorList>
    </citation>
    <scope>NUCLEOTIDE SEQUENCE [LARGE SCALE GENOMIC DNA]</scope>
    <source>
        <strain evidence="3 4">CBS 9725</strain>
    </source>
</reference>
<evidence type="ECO:0000256" key="2">
    <source>
        <dbReference type="SAM" id="MobiDB-lite"/>
    </source>
</evidence>
<feature type="compositionally biased region" description="Basic residues" evidence="2">
    <location>
        <begin position="1"/>
        <end position="10"/>
    </location>
</feature>
<proteinExistence type="predicted"/>
<evidence type="ECO:0000313" key="4">
    <source>
        <dbReference type="Proteomes" id="UP001219567"/>
    </source>
</evidence>
<organism evidence="3 4">
    <name type="scientific">Malassezia yamatoensis</name>
    <dbReference type="NCBI Taxonomy" id="253288"/>
    <lineage>
        <taxon>Eukaryota</taxon>
        <taxon>Fungi</taxon>
        <taxon>Dikarya</taxon>
        <taxon>Basidiomycota</taxon>
        <taxon>Ustilaginomycotina</taxon>
        <taxon>Malasseziomycetes</taxon>
        <taxon>Malasseziales</taxon>
        <taxon>Malasseziaceae</taxon>
        <taxon>Malassezia</taxon>
    </lineage>
</organism>
<name>A0AAJ5YWP5_9BASI</name>
<protein>
    <submittedName>
        <fullName evidence="3">Uncharacterized protein</fullName>
    </submittedName>
</protein>
<dbReference type="AlphaFoldDB" id="A0AAJ5YWP5"/>
<dbReference type="InterPro" id="IPR027417">
    <property type="entry name" value="P-loop_NTPase"/>
</dbReference>
<feature type="compositionally biased region" description="Basic and acidic residues" evidence="2">
    <location>
        <begin position="45"/>
        <end position="56"/>
    </location>
</feature>
<feature type="region of interest" description="Disordered" evidence="2">
    <location>
        <begin position="1"/>
        <end position="56"/>
    </location>
</feature>
<sequence>MAKGGRKAKSAGRSGKNGSVDQTNVPSERQIASPDLTLVTQTDDSPDRQNIQDDSREIDGLRTQLEDVQRAFTESHGAFAEQLVAMTKQHDRDMQEALEAQSTEHQQQLDRLREEHRNDLDTLIAKHGESLADADAKHQNEIHRAEQQAKEAREAYIQERNDLQAQLDNALGQVRAHETQIASLRQQHEELKKDTNLRSSAVHEETITSLAQEKLQDIAQALGYKSPDYTFLETMHAAHHAKYAKLYKEILALR</sequence>
<evidence type="ECO:0000313" key="3">
    <source>
        <dbReference type="EMBL" id="WFD00674.1"/>
    </source>
</evidence>
<dbReference type="Proteomes" id="UP001219567">
    <property type="component" value="Chromosome 5"/>
</dbReference>
<dbReference type="Gene3D" id="3.40.50.300">
    <property type="entry name" value="P-loop containing nucleotide triphosphate hydrolases"/>
    <property type="match status" value="1"/>
</dbReference>
<gene>
    <name evidence="3" type="ORF">MYAM1_003426</name>
</gene>
<accession>A0AAJ5YWP5</accession>
<keyword evidence="4" id="KW-1185">Reference proteome</keyword>
<feature type="compositionally biased region" description="Polar residues" evidence="2">
    <location>
        <begin position="16"/>
        <end position="27"/>
    </location>
</feature>
<evidence type="ECO:0000256" key="1">
    <source>
        <dbReference type="SAM" id="Coils"/>
    </source>
</evidence>